<reference evidence="1 2" key="1">
    <citation type="submission" date="2021-03" db="EMBL/GenBank/DDBJ databases">
        <authorList>
            <person name="King G.J."/>
            <person name="Bancroft I."/>
            <person name="Baten A."/>
            <person name="Bloomfield J."/>
            <person name="Borpatragohain P."/>
            <person name="He Z."/>
            <person name="Irish N."/>
            <person name="Irwin J."/>
            <person name="Liu K."/>
            <person name="Mauleon R.P."/>
            <person name="Moore J."/>
            <person name="Morris R."/>
            <person name="Ostergaard L."/>
            <person name="Wang B."/>
            <person name="Wells R."/>
        </authorList>
    </citation>
    <scope>NUCLEOTIDE SEQUENCE [LARGE SCALE GENOMIC DNA]</scope>
    <source>
        <strain evidence="1">R-o-18</strain>
        <tissue evidence="1">Leaf</tissue>
    </source>
</reference>
<evidence type="ECO:0000313" key="1">
    <source>
        <dbReference type="EMBL" id="KAG5393341.1"/>
    </source>
</evidence>
<gene>
    <name evidence="1" type="primary">A06g504830.1_BraROA</name>
    <name evidence="1" type="ORF">IGI04_023304</name>
</gene>
<name>A0ABQ7M5U3_BRACM</name>
<dbReference type="EMBL" id="JADBGQ010000006">
    <property type="protein sequence ID" value="KAG5393341.1"/>
    <property type="molecule type" value="Genomic_DNA"/>
</dbReference>
<sequence>MSSEAYVGPTLAHMILVNRLRTYNECALLYERERRAEFQFVKVEDRGRGQDDCLKELEAQ</sequence>
<organism evidence="1 2">
    <name type="scientific">Brassica rapa subsp. trilocularis</name>
    <dbReference type="NCBI Taxonomy" id="1813537"/>
    <lineage>
        <taxon>Eukaryota</taxon>
        <taxon>Viridiplantae</taxon>
        <taxon>Streptophyta</taxon>
        <taxon>Embryophyta</taxon>
        <taxon>Tracheophyta</taxon>
        <taxon>Spermatophyta</taxon>
        <taxon>Magnoliopsida</taxon>
        <taxon>eudicotyledons</taxon>
        <taxon>Gunneridae</taxon>
        <taxon>Pentapetalae</taxon>
        <taxon>rosids</taxon>
        <taxon>malvids</taxon>
        <taxon>Brassicales</taxon>
        <taxon>Brassicaceae</taxon>
        <taxon>Brassiceae</taxon>
        <taxon>Brassica</taxon>
    </lineage>
</organism>
<keyword evidence="2" id="KW-1185">Reference proteome</keyword>
<feature type="non-terminal residue" evidence="1">
    <location>
        <position position="60"/>
    </location>
</feature>
<evidence type="ECO:0000313" key="2">
    <source>
        <dbReference type="Proteomes" id="UP000823674"/>
    </source>
</evidence>
<comment type="caution">
    <text evidence="1">The sequence shown here is derived from an EMBL/GenBank/DDBJ whole genome shotgun (WGS) entry which is preliminary data.</text>
</comment>
<proteinExistence type="predicted"/>
<accession>A0ABQ7M5U3</accession>
<dbReference type="Proteomes" id="UP000823674">
    <property type="component" value="Chromosome A06"/>
</dbReference>
<protein>
    <submittedName>
        <fullName evidence="1">Uncharacterized protein</fullName>
    </submittedName>
</protein>